<dbReference type="GO" id="GO:0090313">
    <property type="term" value="P:regulation of protein targeting to membrane"/>
    <property type="evidence" value="ECO:0007669"/>
    <property type="project" value="TreeGrafter"/>
</dbReference>
<evidence type="ECO:0000256" key="1">
    <source>
        <dbReference type="SAM" id="MobiDB-lite"/>
    </source>
</evidence>
<dbReference type="RefSeq" id="WP_160553841.1">
    <property type="nucleotide sequence ID" value="NZ_CP047650.1"/>
</dbReference>
<feature type="region of interest" description="Disordered" evidence="1">
    <location>
        <begin position="790"/>
        <end position="809"/>
    </location>
</feature>
<accession>A0A857J7L5</accession>
<dbReference type="InterPro" id="IPR036737">
    <property type="entry name" value="OmpA-like_sf"/>
</dbReference>
<keyword evidence="3" id="KW-1185">Reference proteome</keyword>
<dbReference type="Gene3D" id="3.30.1330.60">
    <property type="entry name" value="OmpA-like domain"/>
    <property type="match status" value="1"/>
</dbReference>
<feature type="region of interest" description="Disordered" evidence="1">
    <location>
        <begin position="706"/>
        <end position="725"/>
    </location>
</feature>
<dbReference type="EMBL" id="CP047650">
    <property type="protein sequence ID" value="QHJ00031.1"/>
    <property type="molecule type" value="Genomic_DNA"/>
</dbReference>
<dbReference type="PANTHER" id="PTHR30441">
    <property type="entry name" value="DUF748 DOMAIN-CONTAINING PROTEIN"/>
    <property type="match status" value="1"/>
</dbReference>
<dbReference type="KEGG" id="xyk:GT347_19805"/>
<dbReference type="Pfam" id="PF05359">
    <property type="entry name" value="DUF748"/>
    <property type="match status" value="2"/>
</dbReference>
<evidence type="ECO:0000313" key="3">
    <source>
        <dbReference type="Proteomes" id="UP000464787"/>
    </source>
</evidence>
<dbReference type="PANTHER" id="PTHR30441:SF8">
    <property type="entry name" value="DUF748 DOMAIN-CONTAINING PROTEIN"/>
    <property type="match status" value="1"/>
</dbReference>
<dbReference type="InterPro" id="IPR052894">
    <property type="entry name" value="AsmA-related"/>
</dbReference>
<sequence length="1216" mass="128325">MRAAIWILAGLALLLLLAWGGIPPLARWQIEARGTEMLGRAVHVERVRFLPWKLQTILEGLEVAGLPGSPPQLRVDRVQFRTALSSLWEGAPVIEGLAIEAPQLRLARLGSGHYDIDDLVQKLATPQEPARPAARYVLRNLRLSGGTVDFEDRAAAGVPALHTVRELQLSLPAISSLSADREGEVAPVLAFTLDGSRFDSQAQALPFAELRKGEATLKVQGLDLARLRGYWPAGLPLQPKAGMLDAELTLRFAQAAKPADTALDIAGSLHFQKLALQAADGREALSVDALQLDIAQLAPLHQRLRLDKLEITGPKLDIARDAAGRIDLMPAAAPAAPGAASAAAAPAWQLELARLVVHGGQLRWGDASVGPPVALALQQLELDASAIAWPQAASTAPAELQGSASLAGPGSAPARLEWSGTAAPAQGRLQIQAAALPLAWARPYLQGRLRPDLRGTLALQGLVGWNGAAVTAEGMRIAVDDLALVQNGKTLAGAKRLALQDLRLDTARRSVSAATLELNAPVGLLARDARGGWNFADWWATPTAPGAAPSAAKDVAPAWTIALAGLQIDQGRFGWRDASAGRPVALDLSDLRLRVRDLAWPMPRGGRTLPLELDSSIAAGQTPAATLRFRGSLRPDPLLLDGRLDASRLPLQALEPYIGDRFNVQLVRADLGFAGSLRAALAPAGLQLEASGQVSVENGRVDSAVPDAPASAAAPATTPRTGVLTPGYRRSNSLFTWKTLQMRNATLRLAPGKPLFWGVHEITLGDFFARLAINENGRLNLRDLTRTPAAGAAPARPAAAAASAPAPASDAPELHFGQIHFANGRVQFTDNFIKPSYSASLSELEGVLGAFDSVGAVYAEPAMATLALHGKAEGTATLNIEGKLNPLANPLAIDLVAKVDDLDLPALSPYSVKYMGHGIQRGKLGMSVHYRIEPDGHLTADNSLVLRQLVFDEEAQGGSSLPVRLAAALLADRNGVIDLNLPISGSINDPQFSLAPVIGKALVNLVVRAVTSPFSLISSVFSGGAGKAESSTVAFAPGSAELDGTARQGLDTVADALKARPQLQLTIAGSASLDAEQEAMRRERLRQLARGEKRRALIAAAPAQAAPPLAQVTVSDAEYPALLRKVYASTDMPKPRNFIGMAKDVPVDEMERLLSAQVDVDQGTVRNLALQRGGAVRDYLAAKGVPVSRVFLGAVRLDDGDRADWKPGAQLRLSAD</sequence>
<dbReference type="Proteomes" id="UP000464787">
    <property type="component" value="Chromosome"/>
</dbReference>
<reference evidence="2 3" key="1">
    <citation type="submission" date="2020-01" db="EMBL/GenBank/DDBJ databases">
        <title>Genome sequencing of strain KACC 21265.</title>
        <authorList>
            <person name="Heo J."/>
            <person name="Kim S.-J."/>
            <person name="Kim J.-S."/>
            <person name="Hong S.-B."/>
            <person name="Kwon S.-W."/>
        </authorList>
    </citation>
    <scope>NUCLEOTIDE SEQUENCE [LARGE SCALE GENOMIC DNA]</scope>
    <source>
        <strain evidence="2 3">KACC 21265</strain>
    </source>
</reference>
<dbReference type="GO" id="GO:0005886">
    <property type="term" value="C:plasma membrane"/>
    <property type="evidence" value="ECO:0007669"/>
    <property type="project" value="TreeGrafter"/>
</dbReference>
<protein>
    <submittedName>
        <fullName evidence="2">DUF748 domain-containing protein</fullName>
    </submittedName>
</protein>
<dbReference type="AlphaFoldDB" id="A0A857J7L5"/>
<evidence type="ECO:0000313" key="2">
    <source>
        <dbReference type="EMBL" id="QHJ00031.1"/>
    </source>
</evidence>
<proteinExistence type="predicted"/>
<dbReference type="InterPro" id="IPR008023">
    <property type="entry name" value="DUF748"/>
</dbReference>
<feature type="compositionally biased region" description="Low complexity" evidence="1">
    <location>
        <begin position="706"/>
        <end position="719"/>
    </location>
</feature>
<organism evidence="2 3">
    <name type="scientific">Xylophilus rhododendri</name>
    <dbReference type="NCBI Taxonomy" id="2697032"/>
    <lineage>
        <taxon>Bacteria</taxon>
        <taxon>Pseudomonadati</taxon>
        <taxon>Pseudomonadota</taxon>
        <taxon>Betaproteobacteria</taxon>
        <taxon>Burkholderiales</taxon>
        <taxon>Xylophilus</taxon>
    </lineage>
</organism>
<name>A0A857J7L5_9BURK</name>
<gene>
    <name evidence="2" type="ORF">GT347_19805</name>
</gene>